<proteinExistence type="predicted"/>
<evidence type="ECO:0000313" key="2">
    <source>
        <dbReference type="EMBL" id="RWQ96340.1"/>
    </source>
</evidence>
<protein>
    <submittedName>
        <fullName evidence="2">Uncharacterized protein</fullName>
    </submittedName>
</protein>
<evidence type="ECO:0000256" key="1">
    <source>
        <dbReference type="SAM" id="MobiDB-lite"/>
    </source>
</evidence>
<reference evidence="2 3" key="1">
    <citation type="journal article" date="2018" name="Front. Microbiol.">
        <title>Genomic and genetic insights into a cosmopolitan fungus, Paecilomyces variotii (Eurotiales).</title>
        <authorList>
            <person name="Urquhart A.S."/>
            <person name="Mondo S.J."/>
            <person name="Makela M.R."/>
            <person name="Hane J.K."/>
            <person name="Wiebenga A."/>
            <person name="He G."/>
            <person name="Mihaltcheva S."/>
            <person name="Pangilinan J."/>
            <person name="Lipzen A."/>
            <person name="Barry K."/>
            <person name="de Vries R.P."/>
            <person name="Grigoriev I.V."/>
            <person name="Idnurm A."/>
        </authorList>
    </citation>
    <scope>NUCLEOTIDE SEQUENCE [LARGE SCALE GENOMIC DNA]</scope>
    <source>
        <strain evidence="2 3">CBS 101075</strain>
    </source>
</reference>
<dbReference type="GeneID" id="39598250"/>
<keyword evidence="3" id="KW-1185">Reference proteome</keyword>
<feature type="compositionally biased region" description="Basic residues" evidence="1">
    <location>
        <begin position="45"/>
        <end position="56"/>
    </location>
</feature>
<dbReference type="RefSeq" id="XP_028485985.1">
    <property type="nucleotide sequence ID" value="XM_028628973.1"/>
</dbReference>
<dbReference type="VEuPathDB" id="FungiDB:C8Q69DRAFT_444078"/>
<evidence type="ECO:0000313" key="3">
    <source>
        <dbReference type="Proteomes" id="UP000283841"/>
    </source>
</evidence>
<comment type="caution">
    <text evidence="2">The sequence shown here is derived from an EMBL/GenBank/DDBJ whole genome shotgun (WGS) entry which is preliminary data.</text>
</comment>
<dbReference type="EMBL" id="RCNU01000004">
    <property type="protein sequence ID" value="RWQ96340.1"/>
    <property type="molecule type" value="Genomic_DNA"/>
</dbReference>
<dbReference type="AlphaFoldDB" id="A0A443HX60"/>
<sequence length="270" mass="29383">MYDRASSTGDESRTGPESVSSEVPVRFAHDPGYMVTETGPGPKSNKSKGKNAKKNPFKGQLRMGPSKEQQKQGLSRKRKWIGFQWDLCGAREVVADPRVAVWDGSSSIVSSGVSDSESEMRKRGSRMGDAAKGGDAGSLTSMGSGPSVTVRAITAWGLGRRCEPGVNRTCAGCDSAAEITPCLPIARGLTWHFQYIIALALPGRLDHRPSPATKQCYEAVLRLYNWPRVTPSGSHTSQPYMDLPGVSAAEQLQSYRQRRRGESMRHGLRE</sequence>
<gene>
    <name evidence="2" type="ORF">C8Q69DRAFT_444078</name>
</gene>
<organism evidence="2 3">
    <name type="scientific">Byssochlamys spectabilis</name>
    <name type="common">Paecilomyces variotii</name>
    <dbReference type="NCBI Taxonomy" id="264951"/>
    <lineage>
        <taxon>Eukaryota</taxon>
        <taxon>Fungi</taxon>
        <taxon>Dikarya</taxon>
        <taxon>Ascomycota</taxon>
        <taxon>Pezizomycotina</taxon>
        <taxon>Eurotiomycetes</taxon>
        <taxon>Eurotiomycetidae</taxon>
        <taxon>Eurotiales</taxon>
        <taxon>Thermoascaceae</taxon>
        <taxon>Paecilomyces</taxon>
    </lineage>
</organism>
<dbReference type="Proteomes" id="UP000283841">
    <property type="component" value="Unassembled WGS sequence"/>
</dbReference>
<name>A0A443HX60_BYSSP</name>
<feature type="region of interest" description="Disordered" evidence="1">
    <location>
        <begin position="1"/>
        <end position="76"/>
    </location>
</feature>
<accession>A0A443HX60</accession>
<feature type="region of interest" description="Disordered" evidence="1">
    <location>
        <begin position="110"/>
        <end position="144"/>
    </location>
</feature>
<feature type="compositionally biased region" description="Polar residues" evidence="1">
    <location>
        <begin position="1"/>
        <end position="21"/>
    </location>
</feature>